<dbReference type="InterPro" id="IPR022739">
    <property type="entry name" value="Polyphenol_oxidase_cen"/>
</dbReference>
<dbReference type="EC" id="1.10.3.1" evidence="14"/>
<protein>
    <submittedName>
        <fullName evidence="14">Putative catechol oxidase</fullName>
        <ecNumber evidence="14">1.10.3.1</ecNumber>
    </submittedName>
</protein>
<comment type="similarity">
    <text evidence="2">Belongs to the tyrosinase family.</text>
</comment>
<comment type="subcellular location">
    <subcellularLocation>
        <location evidence="1">Plastid</location>
        <location evidence="1">Chloroplast thylakoid lumen</location>
    </subcellularLocation>
</comment>
<dbReference type="Pfam" id="PF12143">
    <property type="entry name" value="PPO1_KFDV"/>
    <property type="match status" value="1"/>
</dbReference>
<dbReference type="FunFam" id="1.10.1280.10:FF:000007">
    <property type="entry name" value="Polyphenol oxidase, chloroplastic"/>
    <property type="match status" value="1"/>
</dbReference>
<feature type="domain" description="Tyrosinase copper-binding" evidence="12">
    <location>
        <begin position="199"/>
        <end position="216"/>
    </location>
</feature>
<sequence length="606" mass="68895">MASISPLSIISTIKISHSSSMYQFSQKQQKSSKHRKLPRRQVITFSGNISNQNNPKEEQELQNIVVGNRRNVLIGLGGLCGTFTTNPFALASPISPPDLSKCRSSHISSGAIDIDCCPPKSTKIIDYKFPPLTQPLRVRQAAHLVNDEYLQKYKKAIELMKALPSNDPRSFMQQANVHCAYCDGAYSQVGFPNLDLQVHGSWLFFPFHRWYLYFYERILGSLINDPTFALPFWNYDAPNGMRFPSIYTDPTSPLYDKLRNAKHQPPTLIDFNYGHCDDIDEDGENNIIHTNLTIMYRQVVSRGKNSRLFLGYPYRAGGVPKCAGSVEIVPHNTVHNWSGDTRQPNHENMGTFYSAARDPVFFSHHSNIDRLWSIWKTLGGKRKDFDDKDWLESEFLFYDENKNLVKVNVKDCLDTQKLGYDYQDVPIPWLNAKPTPCKKIQKKVEVAQGNSFGTGKARLSEINENLTNSRNDVKFPLVLDNIVSTIVRRPKKSRSKTEKEEEEEVLVIEGIEFDKSLGVKFDVFINDEDAKEIKPVNTEFAGSFVNVPHSSHDHKKKKTNSCLRVGLTDLLKDLGAEDDDSIVVTLVPRYRKGLVKITNIKIELEG</sequence>
<keyword evidence="6 9" id="KW-0186">Copper</keyword>
<dbReference type="PANTHER" id="PTHR11474:SF76">
    <property type="entry name" value="SHKT DOMAIN-CONTAINING PROTEIN"/>
    <property type="match status" value="1"/>
</dbReference>
<dbReference type="PROSITE" id="PS00498">
    <property type="entry name" value="TYROSINASE_2"/>
    <property type="match status" value="1"/>
</dbReference>
<feature type="binding site" evidence="9">
    <location>
        <position position="178"/>
    </location>
    <ligand>
        <name>Cu cation</name>
        <dbReference type="ChEBI" id="CHEBI:23378"/>
        <label>A</label>
    </ligand>
</feature>
<keyword evidence="7" id="KW-0793">Thylakoid</keyword>
<feature type="disulfide bond" evidence="10">
    <location>
        <begin position="116"/>
        <end position="179"/>
    </location>
</feature>
<dbReference type="Gene3D" id="1.10.1280.10">
    <property type="entry name" value="Di-copper center containing domain from catechol oxidase"/>
    <property type="match status" value="1"/>
</dbReference>
<dbReference type="GO" id="GO:0046872">
    <property type="term" value="F:metal ion binding"/>
    <property type="evidence" value="ECO:0007669"/>
    <property type="project" value="UniProtKB-KW"/>
</dbReference>
<feature type="binding site" evidence="9">
    <location>
        <position position="199"/>
    </location>
    <ligand>
        <name>Cu cation</name>
        <dbReference type="ChEBI" id="CHEBI:23378"/>
        <label>A</label>
    </ligand>
</feature>
<feature type="binding site" evidence="9">
    <location>
        <position position="331"/>
    </location>
    <ligand>
        <name>Cu cation</name>
        <dbReference type="ChEBI" id="CHEBI:23378"/>
        <label>B</label>
    </ligand>
</feature>
<evidence type="ECO:0000256" key="1">
    <source>
        <dbReference type="ARBA" id="ARBA00004456"/>
    </source>
</evidence>
<evidence type="ECO:0000256" key="5">
    <source>
        <dbReference type="ARBA" id="ARBA00023002"/>
    </source>
</evidence>
<organism evidence="14">
    <name type="scientific">Medicago truncatula</name>
    <name type="common">Barrel medic</name>
    <name type="synonym">Medicago tribuloides</name>
    <dbReference type="NCBI Taxonomy" id="3880"/>
    <lineage>
        <taxon>Eukaryota</taxon>
        <taxon>Viridiplantae</taxon>
        <taxon>Streptophyta</taxon>
        <taxon>Embryophyta</taxon>
        <taxon>Tracheophyta</taxon>
        <taxon>Spermatophyta</taxon>
        <taxon>Magnoliopsida</taxon>
        <taxon>eudicotyledons</taxon>
        <taxon>Gunneridae</taxon>
        <taxon>Pentapetalae</taxon>
        <taxon>rosids</taxon>
        <taxon>fabids</taxon>
        <taxon>Fabales</taxon>
        <taxon>Fabaceae</taxon>
        <taxon>Papilionoideae</taxon>
        <taxon>50 kb inversion clade</taxon>
        <taxon>NPAAA clade</taxon>
        <taxon>Hologalegina</taxon>
        <taxon>IRL clade</taxon>
        <taxon>Trifolieae</taxon>
        <taxon>Medicago</taxon>
    </lineage>
</organism>
<dbReference type="OrthoDB" id="6132182at2759"/>
<dbReference type="GO" id="GO:0046148">
    <property type="term" value="P:pigment biosynthetic process"/>
    <property type="evidence" value="ECO:0007669"/>
    <property type="project" value="InterPro"/>
</dbReference>
<feature type="disulfide bond" evidence="10">
    <location>
        <begin position="102"/>
        <end position="117"/>
    </location>
</feature>
<dbReference type="InterPro" id="IPR022740">
    <property type="entry name" value="Polyphenol_oxidase_C"/>
</dbReference>
<evidence type="ECO:0000256" key="9">
    <source>
        <dbReference type="PIRSR" id="PIRSR000290-1"/>
    </source>
</evidence>
<evidence type="ECO:0000256" key="7">
    <source>
        <dbReference type="ARBA" id="ARBA00023078"/>
    </source>
</evidence>
<feature type="cross-link" description="2'-(S-cysteinyl)-histidine (Cys-His)" evidence="11">
    <location>
        <begin position="182"/>
        <end position="199"/>
    </location>
</feature>
<dbReference type="InterPro" id="IPR050316">
    <property type="entry name" value="Tyrosinase/Hemocyanin"/>
</dbReference>
<dbReference type="PROSITE" id="PS00497">
    <property type="entry name" value="TYROSINASE_1"/>
    <property type="match status" value="1"/>
</dbReference>
<dbReference type="PRINTS" id="PR00092">
    <property type="entry name" value="TYROSINASE"/>
</dbReference>
<dbReference type="Pfam" id="PF00264">
    <property type="entry name" value="Tyrosinase"/>
    <property type="match status" value="1"/>
</dbReference>
<dbReference type="InterPro" id="IPR008922">
    <property type="entry name" value="Di-copper_centre_dom_sf"/>
</dbReference>
<keyword evidence="3 9" id="KW-0479">Metal-binding</keyword>
<evidence type="ECO:0000256" key="8">
    <source>
        <dbReference type="ARBA" id="ARBA00023157"/>
    </source>
</evidence>
<dbReference type="SUPFAM" id="SSF48056">
    <property type="entry name" value="Di-copper centre-containing domain"/>
    <property type="match status" value="1"/>
</dbReference>
<dbReference type="InterPro" id="IPR002227">
    <property type="entry name" value="Tyrosinase_Cu-bd"/>
</dbReference>
<dbReference type="Proteomes" id="UP000265566">
    <property type="component" value="Chromosome 4"/>
</dbReference>
<dbReference type="PIRSF" id="PIRSF000290">
    <property type="entry name" value="PPO_plant"/>
    <property type="match status" value="1"/>
</dbReference>
<evidence type="ECO:0000313" key="14">
    <source>
        <dbReference type="EMBL" id="RHN59602.1"/>
    </source>
</evidence>
<reference evidence="14" key="1">
    <citation type="journal article" date="2018" name="Nat. Plants">
        <title>Whole-genome landscape of Medicago truncatula symbiotic genes.</title>
        <authorList>
            <person name="Pecrix Y."/>
            <person name="Gamas P."/>
            <person name="Carrere S."/>
        </authorList>
    </citation>
    <scope>NUCLEOTIDE SEQUENCE</scope>
    <source>
        <tissue evidence="14">Leaves</tissue>
    </source>
</reference>
<dbReference type="InterPro" id="IPR016213">
    <property type="entry name" value="Polyphenol_oxidase"/>
</dbReference>
<dbReference type="AlphaFoldDB" id="A0A396I1V4"/>
<evidence type="ECO:0000256" key="2">
    <source>
        <dbReference type="ARBA" id="ARBA00009928"/>
    </source>
</evidence>
<evidence type="ECO:0000259" key="12">
    <source>
        <dbReference type="PROSITE" id="PS00497"/>
    </source>
</evidence>
<accession>A0A396I1V4</accession>
<evidence type="ECO:0000256" key="6">
    <source>
        <dbReference type="ARBA" id="ARBA00023008"/>
    </source>
</evidence>
<dbReference type="GO" id="GO:0004097">
    <property type="term" value="F:catechol oxidase activity"/>
    <property type="evidence" value="ECO:0007669"/>
    <property type="project" value="UniProtKB-EC"/>
</dbReference>
<keyword evidence="4" id="KW-0883">Thioether bond</keyword>
<dbReference type="Pfam" id="PF12142">
    <property type="entry name" value="PPO1_DWL"/>
    <property type="match status" value="1"/>
</dbReference>
<evidence type="ECO:0000256" key="11">
    <source>
        <dbReference type="PIRSR" id="PIRSR000290-3"/>
    </source>
</evidence>
<proteinExistence type="inferred from homology"/>
<dbReference type="PANTHER" id="PTHR11474">
    <property type="entry name" value="TYROSINASE FAMILY MEMBER"/>
    <property type="match status" value="1"/>
</dbReference>
<dbReference type="GO" id="GO:0009543">
    <property type="term" value="C:chloroplast thylakoid lumen"/>
    <property type="evidence" value="ECO:0007669"/>
    <property type="project" value="UniProtKB-SubCell"/>
</dbReference>
<name>A0A396I1V4_MEDTR</name>
<dbReference type="Gramene" id="rna21653">
    <property type="protein sequence ID" value="RHN59602.1"/>
    <property type="gene ID" value="gene21653"/>
</dbReference>
<dbReference type="EMBL" id="PSQE01000004">
    <property type="protein sequence ID" value="RHN59602.1"/>
    <property type="molecule type" value="Genomic_DNA"/>
</dbReference>
<evidence type="ECO:0000259" key="13">
    <source>
        <dbReference type="PROSITE" id="PS00498"/>
    </source>
</evidence>
<comment type="caution">
    <text evidence="14">The sequence shown here is derived from an EMBL/GenBank/DDBJ whole genome shotgun (WGS) entry which is preliminary data.</text>
</comment>
<feature type="binding site" evidence="9">
    <location>
        <position position="335"/>
    </location>
    <ligand>
        <name>Cu cation</name>
        <dbReference type="ChEBI" id="CHEBI:23378"/>
        <label>B</label>
    </ligand>
</feature>
<evidence type="ECO:0000256" key="4">
    <source>
        <dbReference type="ARBA" id="ARBA00022784"/>
    </source>
</evidence>
<keyword evidence="8 10" id="KW-1015">Disulfide bond</keyword>
<evidence type="ECO:0000256" key="10">
    <source>
        <dbReference type="PIRSR" id="PIRSR000290-2"/>
    </source>
</evidence>
<feature type="binding site" evidence="9">
    <location>
        <position position="365"/>
    </location>
    <ligand>
        <name>Cu cation</name>
        <dbReference type="ChEBI" id="CHEBI:23378"/>
        <label>B</label>
    </ligand>
</feature>
<keyword evidence="5 14" id="KW-0560">Oxidoreductase</keyword>
<feature type="domain" description="Tyrosinase copper-binding" evidence="13">
    <location>
        <begin position="358"/>
        <end position="369"/>
    </location>
</feature>
<evidence type="ECO:0000256" key="3">
    <source>
        <dbReference type="ARBA" id="ARBA00022723"/>
    </source>
</evidence>
<feature type="binding site" evidence="9">
    <location>
        <position position="208"/>
    </location>
    <ligand>
        <name>Cu cation</name>
        <dbReference type="ChEBI" id="CHEBI:23378"/>
        <label>A</label>
    </ligand>
</feature>
<gene>
    <name evidence="14" type="ORF">MtrunA17_Chr4g0015101</name>
</gene>
<comment type="cofactor">
    <cofactor evidence="9">
        <name>Cu(2+)</name>
        <dbReference type="ChEBI" id="CHEBI:29036"/>
    </cofactor>
    <text evidence="9">Binds 2 copper ions per subunit.</text>
</comment>